<feature type="transmembrane region" description="Helical" evidence="6">
    <location>
        <begin position="329"/>
        <end position="355"/>
    </location>
</feature>
<evidence type="ECO:0000259" key="8">
    <source>
        <dbReference type="Pfam" id="PF12704"/>
    </source>
</evidence>
<evidence type="ECO:0000256" key="6">
    <source>
        <dbReference type="SAM" id="Phobius"/>
    </source>
</evidence>
<feature type="transmembrane region" description="Helical" evidence="6">
    <location>
        <begin position="763"/>
        <end position="785"/>
    </location>
</feature>
<feature type="transmembrane region" description="Helical" evidence="6">
    <location>
        <begin position="683"/>
        <end position="703"/>
    </location>
</feature>
<feature type="domain" description="ABC3 transporter permease C-terminal" evidence="7">
    <location>
        <begin position="288"/>
        <end position="402"/>
    </location>
</feature>
<dbReference type="Pfam" id="PF12704">
    <property type="entry name" value="MacB_PCD"/>
    <property type="match status" value="1"/>
</dbReference>
<feature type="transmembrane region" description="Helical" evidence="6">
    <location>
        <begin position="420"/>
        <end position="443"/>
    </location>
</feature>
<proteinExistence type="predicted"/>
<dbReference type="EMBL" id="JACWMW010000001">
    <property type="protein sequence ID" value="MBD1384973.1"/>
    <property type="molecule type" value="Genomic_DNA"/>
</dbReference>
<evidence type="ECO:0000313" key="10">
    <source>
        <dbReference type="Proteomes" id="UP000618754"/>
    </source>
</evidence>
<evidence type="ECO:0000256" key="1">
    <source>
        <dbReference type="ARBA" id="ARBA00004651"/>
    </source>
</evidence>
<feature type="domain" description="ABC3 transporter permease C-terminal" evidence="7">
    <location>
        <begin position="682"/>
        <end position="795"/>
    </location>
</feature>
<dbReference type="Proteomes" id="UP000618754">
    <property type="component" value="Unassembled WGS sequence"/>
</dbReference>
<gene>
    <name evidence="9" type="ORF">IDJ75_06760</name>
</gene>
<reference evidence="9 10" key="1">
    <citation type="submission" date="2020-09" db="EMBL/GenBank/DDBJ databases">
        <title>Novel species of Mucilaginibacter isolated from a glacier on the Tibetan Plateau.</title>
        <authorList>
            <person name="Liu Q."/>
            <person name="Xin Y.-H."/>
        </authorList>
    </citation>
    <scope>NUCLEOTIDE SEQUENCE [LARGE SCALE GENOMIC DNA]</scope>
    <source>
        <strain evidence="9 10">CGMCC 1.13878</strain>
    </source>
</reference>
<feature type="domain" description="MacB-like periplasmic core" evidence="8">
    <location>
        <begin position="20"/>
        <end position="241"/>
    </location>
</feature>
<evidence type="ECO:0000256" key="4">
    <source>
        <dbReference type="ARBA" id="ARBA00022989"/>
    </source>
</evidence>
<keyword evidence="10" id="KW-1185">Reference proteome</keyword>
<keyword evidence="3 6" id="KW-0812">Transmembrane</keyword>
<evidence type="ECO:0000256" key="2">
    <source>
        <dbReference type="ARBA" id="ARBA00022475"/>
    </source>
</evidence>
<name>A0ABR7X300_9SPHI</name>
<feature type="transmembrane region" description="Helical" evidence="6">
    <location>
        <begin position="731"/>
        <end position="751"/>
    </location>
</feature>
<keyword evidence="4 6" id="KW-1133">Transmembrane helix</keyword>
<dbReference type="PANTHER" id="PTHR30572">
    <property type="entry name" value="MEMBRANE COMPONENT OF TRANSPORTER-RELATED"/>
    <property type="match status" value="1"/>
</dbReference>
<accession>A0ABR7X300</accession>
<dbReference type="PANTHER" id="PTHR30572:SF18">
    <property type="entry name" value="ABC-TYPE MACROLIDE FAMILY EXPORT SYSTEM PERMEASE COMPONENT 2"/>
    <property type="match status" value="1"/>
</dbReference>
<comment type="caution">
    <text evidence="9">The sequence shown here is derived from an EMBL/GenBank/DDBJ whole genome shotgun (WGS) entry which is preliminary data.</text>
</comment>
<feature type="transmembrane region" description="Helical" evidence="6">
    <location>
        <begin position="283"/>
        <end position="304"/>
    </location>
</feature>
<keyword evidence="2" id="KW-1003">Cell membrane</keyword>
<evidence type="ECO:0000259" key="7">
    <source>
        <dbReference type="Pfam" id="PF02687"/>
    </source>
</evidence>
<evidence type="ECO:0000313" key="9">
    <source>
        <dbReference type="EMBL" id="MBD1384973.1"/>
    </source>
</evidence>
<sequence length="802" mass="90081">MFKTNLKIAWRSLWKHKAYSLINIIGLSTGLAACLIVATVVIDELSYDHQWTKGDNIYRVLSVNSSVKGAEKMPVTFSGFGPSVKKDMPEVVDYCRASVRNERLQLGNYKEGIAFKAIKAETSIFRMFDFNVLQGNPQKFVKGYTNLVISKKISDQYFPEQNPLGKVVYNLPEYGKPGQYIITGVIESMPQNTHLRADIITLNEYAASENTLPVSGYFTFEPVYVLLKPGTNVNHLTQKVNKWYEKGMGKKGDFSTQFQPLKDVYLKSDFPAVQDIHGSIKNVYIFSAVAALLLLIACINFVNLTISRVFNRAKETGVRKVLGAGKMQLLVRFLSESVLFFVISFLLAIFAYPFLLKPLETYLGHQLVSNLYSSAYLFITICMVLLVSFCTGLYPAWFLSRPKPVVILRDKISSDLQLNFLKKALVVGQFVISVTIIGITFIVHNQINFMNHKDLGFDKNNVLNISYTEWGKSAGSFKQQIKEIPGVESASISDWYPTSGAGNMSRTVKIRNEKMDVFFIQGDADLPKVLKLQLKSGRVFDPSLSTDAMDADSLMSGSSKQTMALKAIEPLLITNYTAGLLDMKLNSKNDKFEGIPVGIVKDFYSESLHNKIKPTVIQAVSNPQWGAMLVRVKPGTEKQVLTGIDKLYKQYYPEKVFKYEWISDQLNEQYKAEFKLQQLFTCFSLLIVFLACLGLFGLVSFTAEQRVKEIGIRKVLGAGIGDIVGLISKDYLWLVSISILIATPIAWYAMSKWLQDFAYRIDIQWWVFALAGGLAVIIAFITISFQSVKAAFANPVKSLRSE</sequence>
<feature type="transmembrane region" description="Helical" evidence="6">
    <location>
        <begin position="21"/>
        <end position="42"/>
    </location>
</feature>
<comment type="subcellular location">
    <subcellularLocation>
        <location evidence="1">Cell membrane</location>
        <topology evidence="1">Multi-pass membrane protein</topology>
    </subcellularLocation>
</comment>
<keyword evidence="5 6" id="KW-0472">Membrane</keyword>
<dbReference type="InterPro" id="IPR003838">
    <property type="entry name" value="ABC3_permease_C"/>
</dbReference>
<organism evidence="9 10">
    <name type="scientific">Mucilaginibacter rigui</name>
    <dbReference type="NCBI Taxonomy" id="534635"/>
    <lineage>
        <taxon>Bacteria</taxon>
        <taxon>Pseudomonadati</taxon>
        <taxon>Bacteroidota</taxon>
        <taxon>Sphingobacteriia</taxon>
        <taxon>Sphingobacteriales</taxon>
        <taxon>Sphingobacteriaceae</taxon>
        <taxon>Mucilaginibacter</taxon>
    </lineage>
</organism>
<dbReference type="Pfam" id="PF02687">
    <property type="entry name" value="FtsX"/>
    <property type="match status" value="2"/>
</dbReference>
<dbReference type="InterPro" id="IPR050250">
    <property type="entry name" value="Macrolide_Exporter_MacB"/>
</dbReference>
<dbReference type="PROSITE" id="PS51257">
    <property type="entry name" value="PROKAR_LIPOPROTEIN"/>
    <property type="match status" value="1"/>
</dbReference>
<dbReference type="RefSeq" id="WP_191174807.1">
    <property type="nucleotide sequence ID" value="NZ_JACWMW010000001.1"/>
</dbReference>
<evidence type="ECO:0000256" key="3">
    <source>
        <dbReference type="ARBA" id="ARBA00022692"/>
    </source>
</evidence>
<feature type="transmembrane region" description="Helical" evidence="6">
    <location>
        <begin position="375"/>
        <end position="399"/>
    </location>
</feature>
<protein>
    <submittedName>
        <fullName evidence="9">ABC transporter permease</fullName>
    </submittedName>
</protein>
<dbReference type="InterPro" id="IPR025857">
    <property type="entry name" value="MacB_PCD"/>
</dbReference>
<evidence type="ECO:0000256" key="5">
    <source>
        <dbReference type="ARBA" id="ARBA00023136"/>
    </source>
</evidence>